<keyword evidence="5" id="KW-0808">Transferase</keyword>
<comment type="subcellular location">
    <subcellularLocation>
        <location evidence="1">Mitochondrion outer membrane</location>
    </subcellularLocation>
</comment>
<dbReference type="Gene3D" id="2.40.160.10">
    <property type="entry name" value="Porin"/>
    <property type="match status" value="1"/>
</dbReference>
<dbReference type="GO" id="GO:0006235">
    <property type="term" value="P:dTTP biosynthetic process"/>
    <property type="evidence" value="ECO:0007669"/>
    <property type="project" value="TreeGrafter"/>
</dbReference>
<dbReference type="InterPro" id="IPR027417">
    <property type="entry name" value="P-loop_NTPase"/>
</dbReference>
<dbReference type="GO" id="GO:0004798">
    <property type="term" value="F:dTMP kinase activity"/>
    <property type="evidence" value="ECO:0007669"/>
    <property type="project" value="UniProtKB-EC"/>
</dbReference>
<dbReference type="GO" id="GO:0006227">
    <property type="term" value="P:dUDP biosynthetic process"/>
    <property type="evidence" value="ECO:0007669"/>
    <property type="project" value="TreeGrafter"/>
</dbReference>
<dbReference type="InterPro" id="IPR018094">
    <property type="entry name" value="Thymidylate_kinase"/>
</dbReference>
<dbReference type="GO" id="GO:0005741">
    <property type="term" value="C:mitochondrial outer membrane"/>
    <property type="evidence" value="ECO:0007669"/>
    <property type="project" value="UniProtKB-SubCell"/>
</dbReference>
<evidence type="ECO:0000313" key="14">
    <source>
        <dbReference type="Proteomes" id="UP000663866"/>
    </source>
</evidence>
<evidence type="ECO:0000313" key="13">
    <source>
        <dbReference type="EMBL" id="CAF4134186.1"/>
    </source>
</evidence>
<evidence type="ECO:0000256" key="2">
    <source>
        <dbReference type="ARBA" id="ARBA00009776"/>
    </source>
</evidence>
<keyword evidence="4" id="KW-0472">Membrane</keyword>
<dbReference type="Gene3D" id="3.40.50.300">
    <property type="entry name" value="P-loop containing nucleotide triphosphate hydrolases"/>
    <property type="match status" value="1"/>
</dbReference>
<sequence length="537" mass="58974">MYAARSQHLAQVIEPALNAGQWVLSDRFCDASFAYQGYGRGLTLAKISALNDAFVTRMPDLTFWLDAPIELGMARAQARGELDRFEQEKLAFFSKVRAGYAELKRLYPERIKRIDATQNADVVFEQAIMRYAEKLATPSLLGAVALLTAVSFAHADTATTKGGFQIKSEDGNFEAKLGGRINLDAIYFLDEDDITGDKTNSTVSFRRARLTLEGKAYDWKYKFENDFGGQSGTTASGFRDAWIGRKILNHDVKFGQTKIYRGLEELNGSNAQLFQEFPAIGASGLFRARQIGVFAEKDFEGGGYGVSVFNTREAGTSPSQGLGYNGRVFFSPISKKGKVLHLGASATVEKNPVVDAPAANITAGGRSTSNDWRIRPRLVGVASGLRPELVGDSEAQQSYTVEAAGILGGVYAQAEYARSIHDRVNAAGSSLPSETVDSFYVQTSYILTGESKRYDAKKGLFQNPSVNDTGVVELKARYEQLENRDTDAQTQQYIVGLNYYFSPNTRAMLEYVNGEFDSKATGKLNASAVQTRLQFNF</sequence>
<keyword evidence="4" id="KW-0812">Transmembrane</keyword>
<evidence type="ECO:0000256" key="6">
    <source>
        <dbReference type="ARBA" id="ARBA00022727"/>
    </source>
</evidence>
<comment type="caution">
    <text evidence="13">The sequence shown here is derived from an EMBL/GenBank/DDBJ whole genome shotgun (WGS) entry which is preliminary data.</text>
</comment>
<dbReference type="PANTHER" id="PTHR10344:SF4">
    <property type="entry name" value="UMP-CMP KINASE 2, MITOCHONDRIAL"/>
    <property type="match status" value="1"/>
</dbReference>
<evidence type="ECO:0000256" key="7">
    <source>
        <dbReference type="ARBA" id="ARBA00022741"/>
    </source>
</evidence>
<evidence type="ECO:0000256" key="11">
    <source>
        <dbReference type="ARBA" id="ARBA00048743"/>
    </source>
</evidence>
<keyword evidence="14" id="KW-1185">Reference proteome</keyword>
<dbReference type="InterPro" id="IPR039430">
    <property type="entry name" value="Thymidylate_kin-like_dom"/>
</dbReference>
<dbReference type="PANTHER" id="PTHR10344">
    <property type="entry name" value="THYMIDYLATE KINASE"/>
    <property type="match status" value="1"/>
</dbReference>
<dbReference type="EC" id="2.7.4.9" evidence="3"/>
<evidence type="ECO:0000256" key="10">
    <source>
        <dbReference type="ARBA" id="ARBA00022840"/>
    </source>
</evidence>
<evidence type="ECO:0000259" key="12">
    <source>
        <dbReference type="Pfam" id="PF02223"/>
    </source>
</evidence>
<dbReference type="GO" id="GO:0005829">
    <property type="term" value="C:cytosol"/>
    <property type="evidence" value="ECO:0007669"/>
    <property type="project" value="TreeGrafter"/>
</dbReference>
<dbReference type="AlphaFoldDB" id="A0A819WZB9"/>
<accession>A0A819WZB9</accession>
<dbReference type="Pfam" id="PF02223">
    <property type="entry name" value="Thymidylate_kin"/>
    <property type="match status" value="1"/>
</dbReference>
<evidence type="ECO:0000256" key="5">
    <source>
        <dbReference type="ARBA" id="ARBA00022679"/>
    </source>
</evidence>
<keyword evidence="6" id="KW-0545">Nucleotide biosynthesis</keyword>
<protein>
    <recommendedName>
        <fullName evidence="3">dTMP kinase</fullName>
        <ecNumber evidence="3">2.7.4.9</ecNumber>
    </recommendedName>
</protein>
<name>A0A819WZB9_9BILA</name>
<evidence type="ECO:0000256" key="1">
    <source>
        <dbReference type="ARBA" id="ARBA00004294"/>
    </source>
</evidence>
<dbReference type="EMBL" id="CAJOBG010004973">
    <property type="protein sequence ID" value="CAF4134186.1"/>
    <property type="molecule type" value="Genomic_DNA"/>
</dbReference>
<dbReference type="InterPro" id="IPR010870">
    <property type="entry name" value="Porin_O/P"/>
</dbReference>
<dbReference type="NCBIfam" id="TIGR00041">
    <property type="entry name" value="DTMP_kinase"/>
    <property type="match status" value="1"/>
</dbReference>
<keyword evidence="9" id="KW-0496">Mitochondrion</keyword>
<keyword evidence="7" id="KW-0547">Nucleotide-binding</keyword>
<evidence type="ECO:0000256" key="3">
    <source>
        <dbReference type="ARBA" id="ARBA00012980"/>
    </source>
</evidence>
<proteinExistence type="inferred from homology"/>
<keyword evidence="4" id="KW-1134">Transmembrane beta strand</keyword>
<evidence type="ECO:0000256" key="9">
    <source>
        <dbReference type="ARBA" id="ARBA00022787"/>
    </source>
</evidence>
<evidence type="ECO:0000256" key="8">
    <source>
        <dbReference type="ARBA" id="ARBA00022777"/>
    </source>
</evidence>
<dbReference type="GO" id="GO:0005524">
    <property type="term" value="F:ATP binding"/>
    <property type="evidence" value="ECO:0007669"/>
    <property type="project" value="UniProtKB-KW"/>
</dbReference>
<keyword evidence="8" id="KW-0418">Kinase</keyword>
<comment type="similarity">
    <text evidence="2">Belongs to the thymidylate kinase family.</text>
</comment>
<feature type="domain" description="Thymidylate kinase-like" evidence="12">
    <location>
        <begin position="2"/>
        <end position="125"/>
    </location>
</feature>
<dbReference type="Proteomes" id="UP000663866">
    <property type="component" value="Unassembled WGS sequence"/>
</dbReference>
<dbReference type="Pfam" id="PF07396">
    <property type="entry name" value="Porin_O_P"/>
    <property type="match status" value="1"/>
</dbReference>
<gene>
    <name evidence="13" type="ORF">OVN521_LOCUS22687</name>
</gene>
<dbReference type="SUPFAM" id="SSF52540">
    <property type="entry name" value="P-loop containing nucleoside triphosphate hydrolases"/>
    <property type="match status" value="1"/>
</dbReference>
<dbReference type="SUPFAM" id="SSF56935">
    <property type="entry name" value="Porins"/>
    <property type="match status" value="1"/>
</dbReference>
<dbReference type="CDD" id="cd01672">
    <property type="entry name" value="TMPK"/>
    <property type="match status" value="1"/>
</dbReference>
<keyword evidence="10" id="KW-0067">ATP-binding</keyword>
<organism evidence="13 14">
    <name type="scientific">Rotaria magnacalcarata</name>
    <dbReference type="NCBI Taxonomy" id="392030"/>
    <lineage>
        <taxon>Eukaryota</taxon>
        <taxon>Metazoa</taxon>
        <taxon>Spiralia</taxon>
        <taxon>Gnathifera</taxon>
        <taxon>Rotifera</taxon>
        <taxon>Eurotatoria</taxon>
        <taxon>Bdelloidea</taxon>
        <taxon>Philodinida</taxon>
        <taxon>Philodinidae</taxon>
        <taxon>Rotaria</taxon>
    </lineage>
</organism>
<dbReference type="GO" id="GO:0006233">
    <property type="term" value="P:dTDP biosynthetic process"/>
    <property type="evidence" value="ECO:0007669"/>
    <property type="project" value="InterPro"/>
</dbReference>
<reference evidence="13" key="1">
    <citation type="submission" date="2021-02" db="EMBL/GenBank/DDBJ databases">
        <authorList>
            <person name="Nowell W R."/>
        </authorList>
    </citation>
    <scope>NUCLEOTIDE SEQUENCE</scope>
</reference>
<evidence type="ECO:0000256" key="4">
    <source>
        <dbReference type="ARBA" id="ARBA00022452"/>
    </source>
</evidence>
<keyword evidence="9" id="KW-1000">Mitochondrion outer membrane</keyword>
<comment type="catalytic activity">
    <reaction evidence="11">
        <text>dTMP + ATP = dTDP + ADP</text>
        <dbReference type="Rhea" id="RHEA:13517"/>
        <dbReference type="ChEBI" id="CHEBI:30616"/>
        <dbReference type="ChEBI" id="CHEBI:58369"/>
        <dbReference type="ChEBI" id="CHEBI:63528"/>
        <dbReference type="ChEBI" id="CHEBI:456216"/>
        <dbReference type="EC" id="2.7.4.9"/>
    </reaction>
</comment>
<dbReference type="InterPro" id="IPR023614">
    <property type="entry name" value="Porin_dom_sf"/>
</dbReference>